<dbReference type="Proteomes" id="UP000197418">
    <property type="component" value="Chromosome"/>
</dbReference>
<dbReference type="PANTHER" id="PTHR21231:SF8">
    <property type="entry name" value="GPN-LOOP GTPASE 1"/>
    <property type="match status" value="1"/>
</dbReference>
<evidence type="ECO:0000256" key="4">
    <source>
        <dbReference type="ARBA" id="ARBA00023134"/>
    </source>
</evidence>
<dbReference type="OrthoDB" id="31092at2157"/>
<dbReference type="GeneID" id="33316480"/>
<dbReference type="GO" id="GO:0005525">
    <property type="term" value="F:GTP binding"/>
    <property type="evidence" value="ECO:0007669"/>
    <property type="project" value="UniProtKB-KW"/>
</dbReference>
<evidence type="ECO:0000256" key="2">
    <source>
        <dbReference type="ARBA" id="ARBA00022741"/>
    </source>
</evidence>
<comment type="similarity">
    <text evidence="1">Belongs to the GPN-loop GTPase family.</text>
</comment>
<accession>A0A218P9R2</accession>
<dbReference type="SUPFAM" id="SSF52540">
    <property type="entry name" value="P-loop containing nucleoside triphosphate hydrolases"/>
    <property type="match status" value="1"/>
</dbReference>
<evidence type="ECO:0000256" key="3">
    <source>
        <dbReference type="ARBA" id="ARBA00022801"/>
    </source>
</evidence>
<evidence type="ECO:0000313" key="5">
    <source>
        <dbReference type="EMBL" id="ASJ07512.1"/>
    </source>
</evidence>
<keyword evidence="2" id="KW-0547">Nucleotide-binding</keyword>
<keyword evidence="4" id="KW-0342">GTP-binding</keyword>
<dbReference type="PANTHER" id="PTHR21231">
    <property type="entry name" value="XPA-BINDING PROTEIN 1-RELATED"/>
    <property type="match status" value="1"/>
</dbReference>
<dbReference type="GO" id="GO:0003924">
    <property type="term" value="F:GTPase activity"/>
    <property type="evidence" value="ECO:0007669"/>
    <property type="project" value="TreeGrafter"/>
</dbReference>
<keyword evidence="6" id="KW-1185">Reference proteome</keyword>
<dbReference type="InterPro" id="IPR027417">
    <property type="entry name" value="P-loop_NTPase"/>
</dbReference>
<keyword evidence="3" id="KW-0378">Hydrolase</keyword>
<sequence>MILVFVGTAGSGKTTMSGAFGRYLEENSHSVGYVNLDTGVKNLPYPPDVDVREDITAWELMEEGYGPNGAIVESYDRLLAKLGDYASRIARLNEERDYVIIDTPGQMETFLFHEFGVRLMENLPEPLTVYLFGPEILRKPADFCFARFFSLMIDLRLGTTTVPALSKVDTVESIEDYRKFLDDIEYLTARLKLDPSTQGLLAYRMCSTLPELASPTRLLYLSAKTGEGFDELETLAYEHYCTCGDLT</sequence>
<gene>
    <name evidence="5" type="ORF">A3L08_09370</name>
</gene>
<proteinExistence type="inferred from homology"/>
<dbReference type="Gene3D" id="3.40.50.300">
    <property type="entry name" value="P-loop containing nucleotide triphosphate hydrolases"/>
    <property type="match status" value="1"/>
</dbReference>
<dbReference type="AlphaFoldDB" id="A0A218P9R2"/>
<evidence type="ECO:0000256" key="1">
    <source>
        <dbReference type="ARBA" id="ARBA00005290"/>
    </source>
</evidence>
<dbReference type="InterPro" id="IPR004130">
    <property type="entry name" value="Gpn"/>
</dbReference>
<dbReference type="KEGG" id="tpaf:A3L08_09370"/>
<dbReference type="Pfam" id="PF03029">
    <property type="entry name" value="ATP_bind_1"/>
    <property type="match status" value="1"/>
</dbReference>
<protein>
    <submittedName>
        <fullName evidence="5">GTPase</fullName>
    </submittedName>
</protein>
<dbReference type="EMBL" id="CP015102">
    <property type="protein sequence ID" value="ASJ07512.1"/>
    <property type="molecule type" value="Genomic_DNA"/>
</dbReference>
<evidence type="ECO:0000313" key="6">
    <source>
        <dbReference type="Proteomes" id="UP000197418"/>
    </source>
</evidence>
<dbReference type="RefSeq" id="WP_088854756.1">
    <property type="nucleotide sequence ID" value="NZ_CP015102.1"/>
</dbReference>
<reference evidence="5 6" key="1">
    <citation type="submission" date="2016-04" db="EMBL/GenBank/DDBJ databases">
        <title>Complete genome sequence of Thermococcus pacificus type strain P4.</title>
        <authorList>
            <person name="Oger P.M."/>
        </authorList>
    </citation>
    <scope>NUCLEOTIDE SEQUENCE [LARGE SCALE GENOMIC DNA]</scope>
    <source>
        <strain evidence="5 6">P-4</strain>
    </source>
</reference>
<name>A0A218P9R2_9EURY</name>
<organism evidence="5 6">
    <name type="scientific">Thermococcus pacificus</name>
    <dbReference type="NCBI Taxonomy" id="71998"/>
    <lineage>
        <taxon>Archaea</taxon>
        <taxon>Methanobacteriati</taxon>
        <taxon>Methanobacteriota</taxon>
        <taxon>Thermococci</taxon>
        <taxon>Thermococcales</taxon>
        <taxon>Thermococcaceae</taxon>
        <taxon>Thermococcus</taxon>
    </lineage>
</organism>
<dbReference type="NCBIfam" id="NF010339">
    <property type="entry name" value="PRK13768.1-1"/>
    <property type="match status" value="1"/>
</dbReference>